<dbReference type="Gene3D" id="3.40.50.720">
    <property type="entry name" value="NAD(P)-binding Rossmann-like Domain"/>
    <property type="match status" value="1"/>
</dbReference>
<evidence type="ECO:0000313" key="8">
    <source>
        <dbReference type="Proteomes" id="UP001500967"/>
    </source>
</evidence>
<dbReference type="PANTHER" id="PTHR43715:SF1">
    <property type="entry name" value="GDP-MANNOSE 4,6 DEHYDRATASE"/>
    <property type="match status" value="1"/>
</dbReference>
<keyword evidence="8" id="KW-1185">Reference proteome</keyword>
<protein>
    <recommendedName>
        <fullName evidence="3 5">GDP-mannose 4,6-dehydratase</fullName>
        <ecNumber evidence="3 5">4.2.1.47</ecNumber>
    </recommendedName>
    <alternativeName>
        <fullName evidence="5">GDP-D-mannose dehydratase</fullName>
    </alternativeName>
</protein>
<evidence type="ECO:0000256" key="5">
    <source>
        <dbReference type="HAMAP-Rule" id="MF_00955"/>
    </source>
</evidence>
<feature type="domain" description="NAD(P)-binding" evidence="6">
    <location>
        <begin position="11"/>
        <end position="321"/>
    </location>
</feature>
<dbReference type="EC" id="4.2.1.47" evidence="3 5"/>
<accession>A0ABN0TR18</accession>
<comment type="function">
    <text evidence="5">Catalyzes the conversion of GDP-D-mannose to GDP-4-dehydro-6-deoxy-D-mannose.</text>
</comment>
<dbReference type="HAMAP" id="MF_00955">
    <property type="entry name" value="GDP_Man_dehydratase"/>
    <property type="match status" value="1"/>
</dbReference>
<keyword evidence="5" id="KW-0521">NADP</keyword>
<dbReference type="Proteomes" id="UP001500967">
    <property type="component" value="Unassembled WGS sequence"/>
</dbReference>
<dbReference type="Gene3D" id="3.90.25.10">
    <property type="entry name" value="UDP-galactose 4-epimerase, domain 1"/>
    <property type="match status" value="1"/>
</dbReference>
<name>A0ABN0TR18_9ACTN</name>
<evidence type="ECO:0000256" key="2">
    <source>
        <dbReference type="ARBA" id="ARBA00009263"/>
    </source>
</evidence>
<evidence type="ECO:0000313" key="7">
    <source>
        <dbReference type="EMBL" id="GAA0227393.1"/>
    </source>
</evidence>
<dbReference type="Pfam" id="PF16363">
    <property type="entry name" value="GDP_Man_Dehyd"/>
    <property type="match status" value="1"/>
</dbReference>
<comment type="similarity">
    <text evidence="2 5">Belongs to the NAD(P)-dependent epimerase/dehydratase family. GDP-mannose 4,6-dehydratase subfamily.</text>
</comment>
<proteinExistence type="inferred from homology"/>
<dbReference type="CDD" id="cd05260">
    <property type="entry name" value="GDP_MD_SDR_e"/>
    <property type="match status" value="1"/>
</dbReference>
<reference evidence="7 8" key="1">
    <citation type="journal article" date="2019" name="Int. J. Syst. Evol. Microbiol.">
        <title>The Global Catalogue of Microorganisms (GCM) 10K type strain sequencing project: providing services to taxonomists for standard genome sequencing and annotation.</title>
        <authorList>
            <consortium name="The Broad Institute Genomics Platform"/>
            <consortium name="The Broad Institute Genome Sequencing Center for Infectious Disease"/>
            <person name="Wu L."/>
            <person name="Ma J."/>
        </authorList>
    </citation>
    <scope>NUCLEOTIDE SEQUENCE [LARGE SCALE GENOMIC DNA]</scope>
    <source>
        <strain evidence="7 8">JCM 10425</strain>
    </source>
</reference>
<comment type="catalytic activity">
    <reaction evidence="5">
        <text>GDP-alpha-D-mannose = GDP-4-dehydro-alpha-D-rhamnose + H2O</text>
        <dbReference type="Rhea" id="RHEA:23820"/>
        <dbReference type="ChEBI" id="CHEBI:15377"/>
        <dbReference type="ChEBI" id="CHEBI:57527"/>
        <dbReference type="ChEBI" id="CHEBI:57964"/>
        <dbReference type="EC" id="4.2.1.47"/>
    </reaction>
</comment>
<dbReference type="InterPro" id="IPR036291">
    <property type="entry name" value="NAD(P)-bd_dom_sf"/>
</dbReference>
<evidence type="ECO:0000256" key="3">
    <source>
        <dbReference type="ARBA" id="ARBA00011989"/>
    </source>
</evidence>
<keyword evidence="4 5" id="KW-0456">Lyase</keyword>
<organism evidence="7 8">
    <name type="scientific">Cryptosporangium japonicum</name>
    <dbReference type="NCBI Taxonomy" id="80872"/>
    <lineage>
        <taxon>Bacteria</taxon>
        <taxon>Bacillati</taxon>
        <taxon>Actinomycetota</taxon>
        <taxon>Actinomycetes</taxon>
        <taxon>Cryptosporangiales</taxon>
        <taxon>Cryptosporangiaceae</taxon>
        <taxon>Cryptosporangium</taxon>
    </lineage>
</organism>
<dbReference type="SUPFAM" id="SSF51735">
    <property type="entry name" value="NAD(P)-binding Rossmann-fold domains"/>
    <property type="match status" value="1"/>
</dbReference>
<dbReference type="InterPro" id="IPR016040">
    <property type="entry name" value="NAD(P)-bd_dom"/>
</dbReference>
<comment type="caution">
    <text evidence="7">The sequence shown here is derived from an EMBL/GenBank/DDBJ whole genome shotgun (WGS) entry which is preliminary data.</text>
</comment>
<evidence type="ECO:0000259" key="6">
    <source>
        <dbReference type="Pfam" id="PF16363"/>
    </source>
</evidence>
<evidence type="ECO:0000256" key="4">
    <source>
        <dbReference type="ARBA" id="ARBA00023239"/>
    </source>
</evidence>
<sequence length="343" mass="38805">MTDPTPRRVAFVTGITGQDGSYLAELLLAKGYEVHGIIRRASMFNTERLDAIYQDPHEAHRRLFLHYGDVTDASGLVNSIRDIQPTEVYNLAAQSHVRVSFDIPEYTGDTTGLGTARLLEAIRAAKIETRFYQASTSELYGSTPPPQNEQTPFHPRSPYAVAKMYSYWLTVNYRESYGMHASNGILFNHESPRRGETFVTRKITRAVARIAAGLQEELFLGNLDAVRDWGYAPEYVEGMWRILQQDEPDDYALATGVPATVRDFVAASFSHVGLDWEKYVKHDSRYERPAEVDALVGDPGKAERKLGWKADTDWRRLAQIMVDADIKQLDDQLSGRSVRLDDR</sequence>
<comment type="cofactor">
    <cofactor evidence="1 5">
        <name>NADP(+)</name>
        <dbReference type="ChEBI" id="CHEBI:58349"/>
    </cofactor>
</comment>
<evidence type="ECO:0000256" key="1">
    <source>
        <dbReference type="ARBA" id="ARBA00001937"/>
    </source>
</evidence>
<gene>
    <name evidence="5 7" type="primary">gmd</name>
    <name evidence="7" type="ORF">GCM10009539_11080</name>
</gene>
<dbReference type="EMBL" id="BAAAGX010000006">
    <property type="protein sequence ID" value="GAA0227393.1"/>
    <property type="molecule type" value="Genomic_DNA"/>
</dbReference>
<comment type="caution">
    <text evidence="5">Lacks conserved residue(s) required for the propagation of feature annotation.</text>
</comment>
<dbReference type="InterPro" id="IPR006368">
    <property type="entry name" value="GDP_Man_deHydtase"/>
</dbReference>
<dbReference type="PANTHER" id="PTHR43715">
    <property type="entry name" value="GDP-MANNOSE 4,6-DEHYDRATASE"/>
    <property type="match status" value="1"/>
</dbReference>
<dbReference type="NCBIfam" id="TIGR01472">
    <property type="entry name" value="gmd"/>
    <property type="match status" value="1"/>
</dbReference>